<dbReference type="Gene3D" id="2.30.30.40">
    <property type="entry name" value="SH3 Domains"/>
    <property type="match status" value="1"/>
</dbReference>
<keyword evidence="2" id="KW-1185">Reference proteome</keyword>
<accession>A0ABU4JG57</accession>
<evidence type="ECO:0000313" key="2">
    <source>
        <dbReference type="Proteomes" id="UP001204439"/>
    </source>
</evidence>
<dbReference type="Proteomes" id="UP001204439">
    <property type="component" value="Unassembled WGS sequence"/>
</dbReference>
<protein>
    <recommendedName>
        <fullName evidence="3">SH3 domain-containing protein</fullName>
    </recommendedName>
</protein>
<sequence>MKILLFISLFFFEVCKAQLFIINDIDGYTNVREKPNQNSKINGRIIENQVFAIDSYLQDEENKSNDWIAIKFPTNIDEKSNFLKFEGEEKTGYVHKSRLVELENLPKFEKNEMHPNKVIHQNNDTEVVIETQAFKRSDHKISQTDEGFYLIDGEKAFPYYGGETTEIKSIVFKSKDKTFISPKNFFKNLLMVNAENTSVYRGNNDESYLLFDAGDGADSYNIIFCIKDYKLFSRTITSTIP</sequence>
<dbReference type="RefSeq" id="WP_063969056.1">
    <property type="nucleotide sequence ID" value="NZ_JAMXLT020000010.1"/>
</dbReference>
<gene>
    <name evidence="1" type="ORF">NG800_007075</name>
</gene>
<name>A0ABU4JG57_9FLAO</name>
<evidence type="ECO:0000313" key="1">
    <source>
        <dbReference type="EMBL" id="MDW8548666.1"/>
    </source>
</evidence>
<evidence type="ECO:0008006" key="3">
    <source>
        <dbReference type="Google" id="ProtNLM"/>
    </source>
</evidence>
<dbReference type="EMBL" id="JAMXLT020000010">
    <property type="protein sequence ID" value="MDW8548666.1"/>
    <property type="molecule type" value="Genomic_DNA"/>
</dbReference>
<proteinExistence type="predicted"/>
<comment type="caution">
    <text evidence="1">The sequence shown here is derived from an EMBL/GenBank/DDBJ whole genome shotgun (WGS) entry which is preliminary data.</text>
</comment>
<reference evidence="1 2" key="1">
    <citation type="submission" date="2023-11" db="EMBL/GenBank/DDBJ databases">
        <title>First isolation, identification, and characterization of non-pathogenic Epilithonimonas ginsengisoli isolated from diseased farmed rainbow trout (Oncorhynchus mykiss) in Chile.</title>
        <authorList>
            <person name="Miranda C.D."/>
            <person name="Irgang R."/>
            <person name="Concha C."/>
            <person name="Rojas R."/>
            <person name="Avendano R."/>
        </authorList>
    </citation>
    <scope>NUCLEOTIDE SEQUENCE [LARGE SCALE GENOMIC DNA]</scope>
    <source>
        <strain evidence="1 2">FP99</strain>
    </source>
</reference>
<organism evidence="1 2">
    <name type="scientific">Epilithonimonas ginsengisoli</name>
    <dbReference type="NCBI Taxonomy" id="1245592"/>
    <lineage>
        <taxon>Bacteria</taxon>
        <taxon>Pseudomonadati</taxon>
        <taxon>Bacteroidota</taxon>
        <taxon>Flavobacteriia</taxon>
        <taxon>Flavobacteriales</taxon>
        <taxon>Weeksellaceae</taxon>
        <taxon>Chryseobacterium group</taxon>
        <taxon>Epilithonimonas</taxon>
    </lineage>
</organism>